<evidence type="ECO:0000313" key="4">
    <source>
        <dbReference type="Proteomes" id="UP000305202"/>
    </source>
</evidence>
<proteinExistence type="predicted"/>
<sequence length="85" mass="8627">MKIKFSIVTAIIAMPILFSPLANAGVSGVPTWSGNVLDDGKREDTTPTVVVARTAPVVKSAPASKNADASSGGGVPFWSGNTLGK</sequence>
<feature type="signal peptide" evidence="2">
    <location>
        <begin position="1"/>
        <end position="24"/>
    </location>
</feature>
<feature type="chain" id="PRO_5045778240" description="DUF680 domain-containing protein" evidence="2">
    <location>
        <begin position="25"/>
        <end position="85"/>
    </location>
</feature>
<evidence type="ECO:0008006" key="5">
    <source>
        <dbReference type="Google" id="ProtNLM"/>
    </source>
</evidence>
<dbReference type="Proteomes" id="UP000305202">
    <property type="component" value="Unassembled WGS sequence"/>
</dbReference>
<keyword evidence="2" id="KW-0732">Signal</keyword>
<accession>A0ABY2SRI6</accession>
<organism evidence="3 4">
    <name type="scientific">Martelella alba</name>
    <dbReference type="NCBI Taxonomy" id="2590451"/>
    <lineage>
        <taxon>Bacteria</taxon>
        <taxon>Pseudomonadati</taxon>
        <taxon>Pseudomonadota</taxon>
        <taxon>Alphaproteobacteria</taxon>
        <taxon>Hyphomicrobiales</taxon>
        <taxon>Aurantimonadaceae</taxon>
        <taxon>Martelella</taxon>
    </lineage>
</organism>
<evidence type="ECO:0000256" key="2">
    <source>
        <dbReference type="SAM" id="SignalP"/>
    </source>
</evidence>
<evidence type="ECO:0000256" key="1">
    <source>
        <dbReference type="SAM" id="MobiDB-lite"/>
    </source>
</evidence>
<gene>
    <name evidence="3" type="ORF">FCN80_01925</name>
</gene>
<name>A0ABY2SRI6_9HYPH</name>
<evidence type="ECO:0000313" key="3">
    <source>
        <dbReference type="EMBL" id="TKI08835.1"/>
    </source>
</evidence>
<reference evidence="3 4" key="1">
    <citation type="submission" date="2019-04" db="EMBL/GenBank/DDBJ databases">
        <authorList>
            <person name="Li M."/>
            <person name="Gao C."/>
        </authorList>
    </citation>
    <scope>NUCLEOTIDE SEQUENCE [LARGE SCALE GENOMIC DNA]</scope>
    <source>
        <strain evidence="3 4">BGMRC 2031</strain>
    </source>
</reference>
<protein>
    <recommendedName>
        <fullName evidence="5">DUF680 domain-containing protein</fullName>
    </recommendedName>
</protein>
<keyword evidence="4" id="KW-1185">Reference proteome</keyword>
<dbReference type="RefSeq" id="WP_136988196.1">
    <property type="nucleotide sequence ID" value="NZ_SZPQ01000001.1"/>
</dbReference>
<comment type="caution">
    <text evidence="3">The sequence shown here is derived from an EMBL/GenBank/DDBJ whole genome shotgun (WGS) entry which is preliminary data.</text>
</comment>
<feature type="region of interest" description="Disordered" evidence="1">
    <location>
        <begin position="61"/>
        <end position="85"/>
    </location>
</feature>
<dbReference type="EMBL" id="SZPQ01000001">
    <property type="protein sequence ID" value="TKI08835.1"/>
    <property type="molecule type" value="Genomic_DNA"/>
</dbReference>